<reference evidence="1" key="1">
    <citation type="submission" date="2020-04" db="EMBL/GenBank/DDBJ databases">
        <authorList>
            <person name="Alioto T."/>
            <person name="Alioto T."/>
            <person name="Gomez Garrido J."/>
        </authorList>
    </citation>
    <scope>NUCLEOTIDE SEQUENCE</scope>
    <source>
        <strain evidence="1">A484AB</strain>
    </source>
</reference>
<proteinExistence type="predicted"/>
<organism evidence="1 2">
    <name type="scientific">Paramuricea clavata</name>
    <name type="common">Red gorgonian</name>
    <name type="synonym">Violescent sea-whip</name>
    <dbReference type="NCBI Taxonomy" id="317549"/>
    <lineage>
        <taxon>Eukaryota</taxon>
        <taxon>Metazoa</taxon>
        <taxon>Cnidaria</taxon>
        <taxon>Anthozoa</taxon>
        <taxon>Octocorallia</taxon>
        <taxon>Malacalcyonacea</taxon>
        <taxon>Plexauridae</taxon>
        <taxon>Paramuricea</taxon>
    </lineage>
</organism>
<keyword evidence="2" id="KW-1185">Reference proteome</keyword>
<dbReference type="Proteomes" id="UP001152795">
    <property type="component" value="Unassembled WGS sequence"/>
</dbReference>
<evidence type="ECO:0000313" key="2">
    <source>
        <dbReference type="Proteomes" id="UP001152795"/>
    </source>
</evidence>
<sequence length="143" mass="16406">MATQFYLTLPSNSSMAYFQNNTVANFRVKLTETIVLPSQWEVALTELHYPHTWSTLKRGVQQTFLYKISSNPYQTVVLKETQYSSIEQLTKALNAGMSKETQTKVKFSYNRSSRKGLVDVKHDTTVWFTGELATVLGFDQDTY</sequence>
<dbReference type="EMBL" id="CACRXK020003477">
    <property type="protein sequence ID" value="CAB3998948.1"/>
    <property type="molecule type" value="Genomic_DNA"/>
</dbReference>
<comment type="caution">
    <text evidence="1">The sequence shown here is derived from an EMBL/GenBank/DDBJ whole genome shotgun (WGS) entry which is preliminary data.</text>
</comment>
<protein>
    <submittedName>
        <fullName evidence="1">Uncharacterized protein</fullName>
    </submittedName>
</protein>
<dbReference type="OrthoDB" id="6421164at2759"/>
<name>A0A6S7I213_PARCT</name>
<gene>
    <name evidence="1" type="ORF">PACLA_8A012953</name>
</gene>
<evidence type="ECO:0000313" key="1">
    <source>
        <dbReference type="EMBL" id="CAB3998948.1"/>
    </source>
</evidence>
<accession>A0A6S7I213</accession>
<dbReference type="AlphaFoldDB" id="A0A6S7I213"/>